<dbReference type="Proteomes" id="UP000316778">
    <property type="component" value="Unassembled WGS sequence"/>
</dbReference>
<keyword evidence="3" id="KW-1185">Reference proteome</keyword>
<dbReference type="Gene3D" id="1.20.120.450">
    <property type="entry name" value="dinb family like domain"/>
    <property type="match status" value="1"/>
</dbReference>
<dbReference type="InterPro" id="IPR034660">
    <property type="entry name" value="DinB/YfiT-like"/>
</dbReference>
<sequence length="135" mass="15194">MNAQLLATLENSKQYTLNVAGAMPGKDYRFKPVNEVWNFGELIHHIAYGIEWWEANYVKGQSADWAPPAATGSRQEILDYLEAAYNGLADTLNNGKLNSDAVKGFYATLDHITHHRGQAVLYLRCKGLTPPEYMY</sequence>
<evidence type="ECO:0000313" key="3">
    <source>
        <dbReference type="Proteomes" id="UP000316778"/>
    </source>
</evidence>
<dbReference type="EMBL" id="VLLG01000003">
    <property type="protein sequence ID" value="TWI88266.1"/>
    <property type="molecule type" value="Genomic_DNA"/>
</dbReference>
<dbReference type="Pfam" id="PF12867">
    <property type="entry name" value="DinB_2"/>
    <property type="match status" value="1"/>
</dbReference>
<reference evidence="2 3" key="1">
    <citation type="journal article" date="2013" name="Stand. Genomic Sci.">
        <title>Genomic Encyclopedia of Type Strains, Phase I: The one thousand microbial genomes (KMG-I) project.</title>
        <authorList>
            <person name="Kyrpides N.C."/>
            <person name="Woyke T."/>
            <person name="Eisen J.A."/>
            <person name="Garrity G."/>
            <person name="Lilburn T.G."/>
            <person name="Beck B.J."/>
            <person name="Whitman W.B."/>
            <person name="Hugenholtz P."/>
            <person name="Klenk H.P."/>
        </authorList>
    </citation>
    <scope>NUCLEOTIDE SEQUENCE [LARGE SCALE GENOMIC DNA]</scope>
    <source>
        <strain evidence="2 3">DSM 13484</strain>
    </source>
</reference>
<feature type="domain" description="DinB-like" evidence="1">
    <location>
        <begin position="9"/>
        <end position="95"/>
    </location>
</feature>
<protein>
    <submittedName>
        <fullName evidence="2">Putative damage-inducible protein DinB</fullName>
    </submittedName>
</protein>
<dbReference type="AlphaFoldDB" id="A0A562T5B8"/>
<evidence type="ECO:0000259" key="1">
    <source>
        <dbReference type="Pfam" id="PF12867"/>
    </source>
</evidence>
<dbReference type="RefSeq" id="WP_145715664.1">
    <property type="nucleotide sequence ID" value="NZ_BAAAFY010000001.1"/>
</dbReference>
<proteinExistence type="predicted"/>
<comment type="caution">
    <text evidence="2">The sequence shown here is derived from an EMBL/GenBank/DDBJ whole genome shotgun (WGS) entry which is preliminary data.</text>
</comment>
<dbReference type="SUPFAM" id="SSF109854">
    <property type="entry name" value="DinB/YfiT-like putative metalloenzymes"/>
    <property type="match status" value="1"/>
</dbReference>
<name>A0A562T5B8_CHIJA</name>
<evidence type="ECO:0000313" key="2">
    <source>
        <dbReference type="EMBL" id="TWI88266.1"/>
    </source>
</evidence>
<organism evidence="2 3">
    <name type="scientific">Chitinophaga japonensis</name>
    <name type="common">Flexibacter japonensis</name>
    <dbReference type="NCBI Taxonomy" id="104662"/>
    <lineage>
        <taxon>Bacteria</taxon>
        <taxon>Pseudomonadati</taxon>
        <taxon>Bacteroidota</taxon>
        <taxon>Chitinophagia</taxon>
        <taxon>Chitinophagales</taxon>
        <taxon>Chitinophagaceae</taxon>
        <taxon>Chitinophaga</taxon>
    </lineage>
</organism>
<gene>
    <name evidence="2" type="ORF">LX66_2351</name>
</gene>
<dbReference type="OrthoDB" id="119432at2"/>
<accession>A0A562T5B8</accession>
<dbReference type="InterPro" id="IPR024775">
    <property type="entry name" value="DinB-like"/>
</dbReference>